<dbReference type="Pfam" id="PF00595">
    <property type="entry name" value="PDZ"/>
    <property type="match status" value="1"/>
</dbReference>
<gene>
    <name evidence="2" type="ORF">KXQ929_LOCUS54072</name>
</gene>
<dbReference type="InterPro" id="IPR001478">
    <property type="entry name" value="PDZ"/>
</dbReference>
<sequence length="96" mass="10653">ITLLNHEVIQLPVQLEREMLIKHNFDQLALVVDASIDAGVNGCCIQSIVSPSIEIPLKIGDFITSINNENMRKISNAQARAIIRRASLIGSDIRYI</sequence>
<evidence type="ECO:0000259" key="1">
    <source>
        <dbReference type="Pfam" id="PF00595"/>
    </source>
</evidence>
<comment type="caution">
    <text evidence="2">The sequence shown here is derived from an EMBL/GenBank/DDBJ whole genome shotgun (WGS) entry which is preliminary data.</text>
</comment>
<accession>A0A820SIL7</accession>
<protein>
    <recommendedName>
        <fullName evidence="1">PDZ domain-containing protein</fullName>
    </recommendedName>
</protein>
<dbReference type="Gene3D" id="2.30.42.10">
    <property type="match status" value="1"/>
</dbReference>
<organism evidence="2 3">
    <name type="scientific">Adineta steineri</name>
    <dbReference type="NCBI Taxonomy" id="433720"/>
    <lineage>
        <taxon>Eukaryota</taxon>
        <taxon>Metazoa</taxon>
        <taxon>Spiralia</taxon>
        <taxon>Gnathifera</taxon>
        <taxon>Rotifera</taxon>
        <taxon>Eurotatoria</taxon>
        <taxon>Bdelloidea</taxon>
        <taxon>Adinetida</taxon>
        <taxon>Adinetidae</taxon>
        <taxon>Adineta</taxon>
    </lineage>
</organism>
<feature type="domain" description="PDZ" evidence="1">
    <location>
        <begin position="40"/>
        <end position="86"/>
    </location>
</feature>
<reference evidence="2" key="1">
    <citation type="submission" date="2021-02" db="EMBL/GenBank/DDBJ databases">
        <authorList>
            <person name="Nowell W R."/>
        </authorList>
    </citation>
    <scope>NUCLEOTIDE SEQUENCE</scope>
</reference>
<evidence type="ECO:0000313" key="3">
    <source>
        <dbReference type="Proteomes" id="UP000663868"/>
    </source>
</evidence>
<proteinExistence type="predicted"/>
<dbReference type="AlphaFoldDB" id="A0A820SIL7"/>
<dbReference type="SUPFAM" id="SSF50156">
    <property type="entry name" value="PDZ domain-like"/>
    <property type="match status" value="1"/>
</dbReference>
<dbReference type="Proteomes" id="UP000663868">
    <property type="component" value="Unassembled WGS sequence"/>
</dbReference>
<feature type="non-terminal residue" evidence="2">
    <location>
        <position position="1"/>
    </location>
</feature>
<name>A0A820SIL7_9BILA</name>
<dbReference type="InterPro" id="IPR036034">
    <property type="entry name" value="PDZ_sf"/>
</dbReference>
<dbReference type="EMBL" id="CAJOBB010031761">
    <property type="protein sequence ID" value="CAF4453124.1"/>
    <property type="molecule type" value="Genomic_DNA"/>
</dbReference>
<evidence type="ECO:0000313" key="2">
    <source>
        <dbReference type="EMBL" id="CAF4453124.1"/>
    </source>
</evidence>